<accession>A0AAW9R7L2</accession>
<keyword evidence="2" id="KW-1185">Reference proteome</keyword>
<dbReference type="Proteomes" id="UP001359886">
    <property type="component" value="Unassembled WGS sequence"/>
</dbReference>
<name>A0AAW9R7L2_9GAMM</name>
<evidence type="ECO:0000313" key="1">
    <source>
        <dbReference type="EMBL" id="MEJ8568497.1"/>
    </source>
</evidence>
<reference evidence="1 2" key="1">
    <citation type="submission" date="2024-02" db="EMBL/GenBank/DDBJ databases">
        <title>A novel Wenzhouxiangellaceae bacterium, isolated from coastal sediments.</title>
        <authorList>
            <person name="Du Z.-J."/>
            <person name="Ye Y.-Q."/>
            <person name="Zhang X.-Y."/>
        </authorList>
    </citation>
    <scope>NUCLEOTIDE SEQUENCE [LARGE SCALE GENOMIC DNA]</scope>
    <source>
        <strain evidence="1 2">CH-27</strain>
    </source>
</reference>
<dbReference type="EMBL" id="JAZHOG010000008">
    <property type="protein sequence ID" value="MEJ8568497.1"/>
    <property type="molecule type" value="Genomic_DNA"/>
</dbReference>
<sequence length="212" mass="24529">MTRERTLDALLTNYQDFDIGELQRNFELDKHEERVKRPVARYSYALMRAALNVFVQHNFADHLNTLAFDRDTFCENVQRYVPQVWAYYLQEAQESLPSARISQLFDLEFLDWGQGGANRFGAWHRLTFPEFQVDVLLQVSNGKARLGAFEGLCFLDNDRNRQFSLPEGHEHEACQHLGSVHLQTITDEILQALGITPESAIAAIKWQMRQPG</sequence>
<gene>
    <name evidence="1" type="ORF">V3330_12760</name>
</gene>
<comment type="caution">
    <text evidence="1">The sequence shown here is derived from an EMBL/GenBank/DDBJ whole genome shotgun (WGS) entry which is preliminary data.</text>
</comment>
<evidence type="ECO:0008006" key="3">
    <source>
        <dbReference type="Google" id="ProtNLM"/>
    </source>
</evidence>
<evidence type="ECO:0000313" key="2">
    <source>
        <dbReference type="Proteomes" id="UP001359886"/>
    </source>
</evidence>
<proteinExistence type="predicted"/>
<organism evidence="1 2">
    <name type="scientific">Elongatibacter sediminis</name>
    <dbReference type="NCBI Taxonomy" id="3119006"/>
    <lineage>
        <taxon>Bacteria</taxon>
        <taxon>Pseudomonadati</taxon>
        <taxon>Pseudomonadota</taxon>
        <taxon>Gammaproteobacteria</taxon>
        <taxon>Chromatiales</taxon>
        <taxon>Wenzhouxiangellaceae</taxon>
        <taxon>Elongatibacter</taxon>
    </lineage>
</organism>
<dbReference type="AlphaFoldDB" id="A0AAW9R7L2"/>
<protein>
    <recommendedName>
        <fullName evidence="3">DNA-binding domain-containing protein</fullName>
    </recommendedName>
</protein>
<dbReference type="RefSeq" id="WP_354695819.1">
    <property type="nucleotide sequence ID" value="NZ_JAZHOG010000008.1"/>
</dbReference>